<keyword evidence="3" id="KW-1185">Reference proteome</keyword>
<evidence type="ECO:0000256" key="1">
    <source>
        <dbReference type="SAM" id="Phobius"/>
    </source>
</evidence>
<dbReference type="Proteomes" id="UP000053617">
    <property type="component" value="Unassembled WGS sequence"/>
</dbReference>
<feature type="transmembrane region" description="Helical" evidence="1">
    <location>
        <begin position="152"/>
        <end position="170"/>
    </location>
</feature>
<sequence>MALLKTKKPSNSCYHFYVCEPKQDEDYAGTLTFVVRKISKTRLSLDSCLHDQTEGMQIVRVRLRLSEDQPENITLEVALHLFCEGMLDDENRSYLESLTRWWIGGIVPLCPIFKAHWTSLYFQKTVGRGAEHLSSFLHEAQNEARSYISPTILILGFAVLAGVGSCFAFLNSGINFTNPENVNHFCNNAFSHVIEYFQLFVDRNHSRVDLTVQELEWKVAIGRFKVKFDALLDEMATAGVAIPSSDQPAYAIQLFQGRQIPYATCAKLYDVTEAAMRVHILRKDLFDVLVSARREALLNSGANAAASAAAAWSIYTAIKFSAANTVPVIMAETGGVVSTVGAGATLTAAAACWPVIVFAGGVCVVTASKAVLSHRESTVIEEKLKQCAKVHNSMKAVWSIAYDLHNVMMWFRYSPKEGPSTTKSVQFRDVESEIMWNRFISSYRTATGQGAITSTVSQAGYILTWADEQTAQLRALMEDFQE</sequence>
<proteinExistence type="predicted"/>
<dbReference type="EMBL" id="KN847477">
    <property type="protein sequence ID" value="KIX05690.1"/>
    <property type="molecule type" value="Genomic_DNA"/>
</dbReference>
<protein>
    <submittedName>
        <fullName evidence="2">Uncharacterized protein</fullName>
    </submittedName>
</protein>
<dbReference type="AlphaFoldDB" id="A0A0D2J991"/>
<reference evidence="2 3" key="1">
    <citation type="submission" date="2015-01" db="EMBL/GenBank/DDBJ databases">
        <title>The Genome Sequence of Rhinocladiella mackenzie CBS 650.93.</title>
        <authorList>
            <consortium name="The Broad Institute Genomics Platform"/>
            <person name="Cuomo C."/>
            <person name="de Hoog S."/>
            <person name="Gorbushina A."/>
            <person name="Stielow B."/>
            <person name="Teixiera M."/>
            <person name="Abouelleil A."/>
            <person name="Chapman S.B."/>
            <person name="Priest M."/>
            <person name="Young S.K."/>
            <person name="Wortman J."/>
            <person name="Nusbaum C."/>
            <person name="Birren B."/>
        </authorList>
    </citation>
    <scope>NUCLEOTIDE SEQUENCE [LARGE SCALE GENOMIC DNA]</scope>
    <source>
        <strain evidence="2 3">CBS 650.93</strain>
    </source>
</reference>
<evidence type="ECO:0000313" key="3">
    <source>
        <dbReference type="Proteomes" id="UP000053617"/>
    </source>
</evidence>
<dbReference type="GeneID" id="25291733"/>
<name>A0A0D2J991_9EURO</name>
<accession>A0A0D2J991</accession>
<gene>
    <name evidence="2" type="ORF">Z518_03662</name>
</gene>
<organism evidence="2 3">
    <name type="scientific">Rhinocladiella mackenziei CBS 650.93</name>
    <dbReference type="NCBI Taxonomy" id="1442369"/>
    <lineage>
        <taxon>Eukaryota</taxon>
        <taxon>Fungi</taxon>
        <taxon>Dikarya</taxon>
        <taxon>Ascomycota</taxon>
        <taxon>Pezizomycotina</taxon>
        <taxon>Eurotiomycetes</taxon>
        <taxon>Chaetothyriomycetidae</taxon>
        <taxon>Chaetothyriales</taxon>
        <taxon>Herpotrichiellaceae</taxon>
        <taxon>Rhinocladiella</taxon>
    </lineage>
</organism>
<dbReference type="VEuPathDB" id="FungiDB:Z518_03662"/>
<evidence type="ECO:0000313" key="2">
    <source>
        <dbReference type="EMBL" id="KIX05690.1"/>
    </source>
</evidence>
<dbReference type="HOGENOM" id="CLU_566381_0_0_1"/>
<keyword evidence="1" id="KW-0472">Membrane</keyword>
<dbReference type="RefSeq" id="XP_013272826.1">
    <property type="nucleotide sequence ID" value="XM_013417372.1"/>
</dbReference>
<keyword evidence="1" id="KW-1133">Transmembrane helix</keyword>
<keyword evidence="1" id="KW-0812">Transmembrane</keyword>
<dbReference type="OrthoDB" id="5146656at2759"/>